<dbReference type="InterPro" id="IPR005135">
    <property type="entry name" value="Endo/exonuclease/phosphatase"/>
</dbReference>
<dbReference type="EMBL" id="BGPR01022491">
    <property type="protein sequence ID" value="GBN88839.1"/>
    <property type="molecule type" value="Genomic_DNA"/>
</dbReference>
<gene>
    <name evidence="2" type="ORF">AVEN_101363_1</name>
</gene>
<dbReference type="GO" id="GO:0003824">
    <property type="term" value="F:catalytic activity"/>
    <property type="evidence" value="ECO:0007669"/>
    <property type="project" value="InterPro"/>
</dbReference>
<name>A0A4Y2SNT7_ARAVE</name>
<dbReference type="SUPFAM" id="SSF56219">
    <property type="entry name" value="DNase I-like"/>
    <property type="match status" value="1"/>
</dbReference>
<accession>A0A4Y2SNT7</accession>
<feature type="domain" description="Endonuclease/exonuclease/phosphatase" evidence="1">
    <location>
        <begin position="105"/>
        <end position="210"/>
    </location>
</feature>
<evidence type="ECO:0000313" key="3">
    <source>
        <dbReference type="Proteomes" id="UP000499080"/>
    </source>
</evidence>
<evidence type="ECO:0000313" key="2">
    <source>
        <dbReference type="EMBL" id="GBN88839.1"/>
    </source>
</evidence>
<dbReference type="InterPro" id="IPR036691">
    <property type="entry name" value="Endo/exonu/phosph_ase_sf"/>
</dbReference>
<organism evidence="2 3">
    <name type="scientific">Araneus ventricosus</name>
    <name type="common">Orbweaver spider</name>
    <name type="synonym">Epeira ventricosa</name>
    <dbReference type="NCBI Taxonomy" id="182803"/>
    <lineage>
        <taxon>Eukaryota</taxon>
        <taxon>Metazoa</taxon>
        <taxon>Ecdysozoa</taxon>
        <taxon>Arthropoda</taxon>
        <taxon>Chelicerata</taxon>
        <taxon>Arachnida</taxon>
        <taxon>Araneae</taxon>
        <taxon>Araneomorphae</taxon>
        <taxon>Entelegynae</taxon>
        <taxon>Araneoidea</taxon>
        <taxon>Araneidae</taxon>
        <taxon>Araneus</taxon>
    </lineage>
</organism>
<dbReference type="Gene3D" id="3.60.10.10">
    <property type="entry name" value="Endonuclease/exonuclease/phosphatase"/>
    <property type="match status" value="1"/>
</dbReference>
<dbReference type="Pfam" id="PF14529">
    <property type="entry name" value="Exo_endo_phos_2"/>
    <property type="match status" value="1"/>
</dbReference>
<sequence length="367" mass="41574">MKKHLQVINHLKINLQRAKIATTMLLKAAQQHQPDLFIVQEPHVTDGKIAGIPKCWKSCFSKSEKPGIIAFPAWSTPVFLSAKGNTMAINPLIPKAIDIKGPQTTGTEVLEELTDLTTNIIGEEYLTGGVLKSHSQRWGNRDEDSRGKQLQEFIAEKHIFLINSSESPPTFEHSNRQGSPDLTMVSSHFLAAICEWKVLEEETYSDHKFVKICINSNISTFSFARFKMAHGGHCKFVNLFKSTLNLFTSRLYKTLFPIVLMKKSSMKQPEPFNLKSTKLANKFIKLNVTPDSKRNLVEYRSPNKEVELKAIARRLQKSRGEDRITYTIVLSEEVLCSRKQSKEPNVDLGDCYAPRHKLPTELLSGQH</sequence>
<protein>
    <recommendedName>
        <fullName evidence="1">Endonuclease/exonuclease/phosphatase domain-containing protein</fullName>
    </recommendedName>
</protein>
<reference evidence="2 3" key="1">
    <citation type="journal article" date="2019" name="Sci. Rep.">
        <title>Orb-weaving spider Araneus ventricosus genome elucidates the spidroin gene catalogue.</title>
        <authorList>
            <person name="Kono N."/>
            <person name="Nakamura H."/>
            <person name="Ohtoshi R."/>
            <person name="Moran D.A.P."/>
            <person name="Shinohara A."/>
            <person name="Yoshida Y."/>
            <person name="Fujiwara M."/>
            <person name="Mori M."/>
            <person name="Tomita M."/>
            <person name="Arakawa K."/>
        </authorList>
    </citation>
    <scope>NUCLEOTIDE SEQUENCE [LARGE SCALE GENOMIC DNA]</scope>
</reference>
<dbReference type="OrthoDB" id="6437038at2759"/>
<evidence type="ECO:0000259" key="1">
    <source>
        <dbReference type="Pfam" id="PF14529"/>
    </source>
</evidence>
<dbReference type="AlphaFoldDB" id="A0A4Y2SNT7"/>
<dbReference type="Proteomes" id="UP000499080">
    <property type="component" value="Unassembled WGS sequence"/>
</dbReference>
<proteinExistence type="predicted"/>
<comment type="caution">
    <text evidence="2">The sequence shown here is derived from an EMBL/GenBank/DDBJ whole genome shotgun (WGS) entry which is preliminary data.</text>
</comment>
<keyword evidence="3" id="KW-1185">Reference proteome</keyword>